<organism evidence="3 4">
    <name type="scientific">Terrabacter terrigena</name>
    <dbReference type="NCBI Taxonomy" id="574718"/>
    <lineage>
        <taxon>Bacteria</taxon>
        <taxon>Bacillati</taxon>
        <taxon>Actinomycetota</taxon>
        <taxon>Actinomycetes</taxon>
        <taxon>Micrococcales</taxon>
        <taxon>Intrasporangiaceae</taxon>
        <taxon>Terrabacter</taxon>
    </lineage>
</organism>
<accession>A0ABW3MUM3</accession>
<dbReference type="PRINTS" id="PR00111">
    <property type="entry name" value="ABHYDROLASE"/>
</dbReference>
<dbReference type="Pfam" id="PF00561">
    <property type="entry name" value="Abhydrolase_1"/>
    <property type="match status" value="1"/>
</dbReference>
<dbReference type="InterPro" id="IPR029058">
    <property type="entry name" value="AB_hydrolase_fold"/>
</dbReference>
<sequence>MRRHDLRGIVTPDGAVLSVHTWAHPDLAPDSPTLVLAHGWAVNHESWLPVVDALADQPVRVVAWDQRGHGRSTIGLRRSEIASVSVEHTGRDLDVVLRAVVPAASPVVLAGHSMGGMTVMALAEQRPDLFGSRVRAALLVGTASSGVALGDRVGEAAVMRLAARGMPLPPGGNGRIRALVGNLFGEHADPAAVETARAQVASTKPTTFGAFYGALLVTDQRAGFAALEKVRVGIVAGRLDPLMPVGRARALRVALPHATFTELPTAGHMLPWEATDVVADEVRELLADLEARRATA</sequence>
<dbReference type="Gene3D" id="3.40.50.1820">
    <property type="entry name" value="alpha/beta hydrolase"/>
    <property type="match status" value="1"/>
</dbReference>
<keyword evidence="4" id="KW-1185">Reference proteome</keyword>
<dbReference type="SUPFAM" id="SSF53474">
    <property type="entry name" value="alpha/beta-Hydrolases"/>
    <property type="match status" value="1"/>
</dbReference>
<dbReference type="InterPro" id="IPR000073">
    <property type="entry name" value="AB_hydrolase_1"/>
</dbReference>
<protein>
    <submittedName>
        <fullName evidence="3">Alpha/beta fold hydrolase</fullName>
    </submittedName>
</protein>
<evidence type="ECO:0000256" key="1">
    <source>
        <dbReference type="ARBA" id="ARBA00022801"/>
    </source>
</evidence>
<comment type="caution">
    <text evidence="3">The sequence shown here is derived from an EMBL/GenBank/DDBJ whole genome shotgun (WGS) entry which is preliminary data.</text>
</comment>
<evidence type="ECO:0000259" key="2">
    <source>
        <dbReference type="Pfam" id="PF00561"/>
    </source>
</evidence>
<dbReference type="Proteomes" id="UP001597046">
    <property type="component" value="Unassembled WGS sequence"/>
</dbReference>
<dbReference type="InterPro" id="IPR050266">
    <property type="entry name" value="AB_hydrolase_sf"/>
</dbReference>
<dbReference type="GO" id="GO:0016787">
    <property type="term" value="F:hydrolase activity"/>
    <property type="evidence" value="ECO:0007669"/>
    <property type="project" value="UniProtKB-KW"/>
</dbReference>
<keyword evidence="1 3" id="KW-0378">Hydrolase</keyword>
<evidence type="ECO:0000313" key="4">
    <source>
        <dbReference type="Proteomes" id="UP001597046"/>
    </source>
</evidence>
<evidence type="ECO:0000313" key="3">
    <source>
        <dbReference type="EMBL" id="MFD1054246.1"/>
    </source>
</evidence>
<reference evidence="4" key="1">
    <citation type="journal article" date="2019" name="Int. J. Syst. Evol. Microbiol.">
        <title>The Global Catalogue of Microorganisms (GCM) 10K type strain sequencing project: providing services to taxonomists for standard genome sequencing and annotation.</title>
        <authorList>
            <consortium name="The Broad Institute Genomics Platform"/>
            <consortium name="The Broad Institute Genome Sequencing Center for Infectious Disease"/>
            <person name="Wu L."/>
            <person name="Ma J."/>
        </authorList>
    </citation>
    <scope>NUCLEOTIDE SEQUENCE [LARGE SCALE GENOMIC DNA]</scope>
    <source>
        <strain evidence="4">CCUG 57508</strain>
    </source>
</reference>
<dbReference type="PANTHER" id="PTHR43798:SF31">
    <property type="entry name" value="AB HYDROLASE SUPERFAMILY PROTEIN YCLE"/>
    <property type="match status" value="1"/>
</dbReference>
<dbReference type="EMBL" id="JBHTKH010000004">
    <property type="protein sequence ID" value="MFD1054246.1"/>
    <property type="molecule type" value="Genomic_DNA"/>
</dbReference>
<dbReference type="RefSeq" id="WP_386052150.1">
    <property type="nucleotide sequence ID" value="NZ_JBHTKH010000004.1"/>
</dbReference>
<name>A0ABW3MUM3_9MICO</name>
<feature type="domain" description="AB hydrolase-1" evidence="2">
    <location>
        <begin position="32"/>
        <end position="274"/>
    </location>
</feature>
<gene>
    <name evidence="3" type="ORF">ACFQ2V_08005</name>
</gene>
<proteinExistence type="predicted"/>
<dbReference type="PANTHER" id="PTHR43798">
    <property type="entry name" value="MONOACYLGLYCEROL LIPASE"/>
    <property type="match status" value="1"/>
</dbReference>